<evidence type="ECO:0000313" key="1">
    <source>
        <dbReference type="EMBL" id="MCI27352.1"/>
    </source>
</evidence>
<dbReference type="Proteomes" id="UP000265520">
    <property type="component" value="Unassembled WGS sequence"/>
</dbReference>
<feature type="non-terminal residue" evidence="1">
    <location>
        <position position="1"/>
    </location>
</feature>
<dbReference type="EMBL" id="LXQA010158802">
    <property type="protein sequence ID" value="MCI27352.1"/>
    <property type="molecule type" value="Genomic_DNA"/>
</dbReference>
<proteinExistence type="predicted"/>
<accession>A0A392QU08</accession>
<keyword evidence="2" id="KW-1185">Reference proteome</keyword>
<dbReference type="AlphaFoldDB" id="A0A392QU08"/>
<comment type="caution">
    <text evidence="1">The sequence shown here is derived from an EMBL/GenBank/DDBJ whole genome shotgun (WGS) entry which is preliminary data.</text>
</comment>
<evidence type="ECO:0000313" key="2">
    <source>
        <dbReference type="Proteomes" id="UP000265520"/>
    </source>
</evidence>
<protein>
    <submittedName>
        <fullName evidence="1">Uncharacterized protein</fullName>
    </submittedName>
</protein>
<reference evidence="1 2" key="1">
    <citation type="journal article" date="2018" name="Front. Plant Sci.">
        <title>Red Clover (Trifolium pratense) and Zigzag Clover (T. medium) - A Picture of Genomic Similarities and Differences.</title>
        <authorList>
            <person name="Dluhosova J."/>
            <person name="Istvanek J."/>
            <person name="Nedelnik J."/>
            <person name="Repkova J."/>
        </authorList>
    </citation>
    <scope>NUCLEOTIDE SEQUENCE [LARGE SCALE GENOMIC DNA]</scope>
    <source>
        <strain evidence="2">cv. 10/8</strain>
        <tissue evidence="1">Leaf</tissue>
    </source>
</reference>
<organism evidence="1 2">
    <name type="scientific">Trifolium medium</name>
    <dbReference type="NCBI Taxonomy" id="97028"/>
    <lineage>
        <taxon>Eukaryota</taxon>
        <taxon>Viridiplantae</taxon>
        <taxon>Streptophyta</taxon>
        <taxon>Embryophyta</taxon>
        <taxon>Tracheophyta</taxon>
        <taxon>Spermatophyta</taxon>
        <taxon>Magnoliopsida</taxon>
        <taxon>eudicotyledons</taxon>
        <taxon>Gunneridae</taxon>
        <taxon>Pentapetalae</taxon>
        <taxon>rosids</taxon>
        <taxon>fabids</taxon>
        <taxon>Fabales</taxon>
        <taxon>Fabaceae</taxon>
        <taxon>Papilionoideae</taxon>
        <taxon>50 kb inversion clade</taxon>
        <taxon>NPAAA clade</taxon>
        <taxon>Hologalegina</taxon>
        <taxon>IRL clade</taxon>
        <taxon>Trifolieae</taxon>
        <taxon>Trifolium</taxon>
    </lineage>
</organism>
<sequence length="41" mass="4733">FGGLIRKEDGSWIIGFKGTFLDIVDNTFTELYDNLSRFEDC</sequence>
<name>A0A392QU08_9FABA</name>